<dbReference type="PROSITE" id="PS51012">
    <property type="entry name" value="ABC_TM2"/>
    <property type="match status" value="1"/>
</dbReference>
<keyword evidence="3 8" id="KW-0813">Transport</keyword>
<dbReference type="InterPro" id="IPR047817">
    <property type="entry name" value="ABC2_TM_bact-type"/>
</dbReference>
<comment type="similarity">
    <text evidence="2 8">Belongs to the ABC-2 integral membrane protein family.</text>
</comment>
<evidence type="ECO:0000256" key="8">
    <source>
        <dbReference type="RuleBase" id="RU361157"/>
    </source>
</evidence>
<name>A0A0B5QHI2_CLOBE</name>
<keyword evidence="6 8" id="KW-1133">Transmembrane helix</keyword>
<evidence type="ECO:0000256" key="3">
    <source>
        <dbReference type="ARBA" id="ARBA00022448"/>
    </source>
</evidence>
<evidence type="ECO:0000259" key="9">
    <source>
        <dbReference type="PROSITE" id="PS51012"/>
    </source>
</evidence>
<dbReference type="GO" id="GO:0015920">
    <property type="term" value="P:lipopolysaccharide transport"/>
    <property type="evidence" value="ECO:0007669"/>
    <property type="project" value="TreeGrafter"/>
</dbReference>
<reference evidence="11" key="1">
    <citation type="submission" date="2014-12" db="EMBL/GenBank/DDBJ databases">
        <title>Genome sequence of Clostridium beijerinckii strain 59B.</title>
        <authorList>
            <person name="Little G.T."/>
            <person name="Minton N.P."/>
        </authorList>
    </citation>
    <scope>NUCLEOTIDE SEQUENCE [LARGE SCALE GENOMIC DNA]</scope>
    <source>
        <strain evidence="11">59B</strain>
    </source>
</reference>
<protein>
    <recommendedName>
        <fullName evidence="8">Transport permease protein</fullName>
    </recommendedName>
</protein>
<dbReference type="GO" id="GO:0005886">
    <property type="term" value="C:plasma membrane"/>
    <property type="evidence" value="ECO:0007669"/>
    <property type="project" value="UniProtKB-SubCell"/>
</dbReference>
<feature type="transmembrane region" description="Helical" evidence="8">
    <location>
        <begin position="239"/>
        <end position="259"/>
    </location>
</feature>
<evidence type="ECO:0000256" key="1">
    <source>
        <dbReference type="ARBA" id="ARBA00004651"/>
    </source>
</evidence>
<feature type="transmembrane region" description="Helical" evidence="8">
    <location>
        <begin position="149"/>
        <end position="168"/>
    </location>
</feature>
<dbReference type="PANTHER" id="PTHR30413:SF10">
    <property type="entry name" value="CAPSULE POLYSACCHARIDE EXPORT INNER-MEMBRANE PROTEIN CTRC"/>
    <property type="match status" value="1"/>
</dbReference>
<evidence type="ECO:0000256" key="2">
    <source>
        <dbReference type="ARBA" id="ARBA00007783"/>
    </source>
</evidence>
<evidence type="ECO:0000313" key="11">
    <source>
        <dbReference type="Proteomes" id="UP000031866"/>
    </source>
</evidence>
<dbReference type="EMBL" id="CP010086">
    <property type="protein sequence ID" value="AJH01820.1"/>
    <property type="molecule type" value="Genomic_DNA"/>
</dbReference>
<feature type="domain" description="ABC transmembrane type-2" evidence="9">
    <location>
        <begin position="36"/>
        <end position="259"/>
    </location>
</feature>
<proteinExistence type="inferred from homology"/>
<feature type="transmembrane region" description="Helical" evidence="8">
    <location>
        <begin position="31"/>
        <end position="56"/>
    </location>
</feature>
<dbReference type="InterPro" id="IPR013525">
    <property type="entry name" value="ABC2_TM"/>
</dbReference>
<accession>A0A0B5QHI2</accession>
<feature type="transmembrane region" description="Helical" evidence="8">
    <location>
        <begin position="117"/>
        <end position="137"/>
    </location>
</feature>
<organism evidence="10 11">
    <name type="scientific">Clostridium beijerinckii</name>
    <name type="common">Clostridium MP</name>
    <dbReference type="NCBI Taxonomy" id="1520"/>
    <lineage>
        <taxon>Bacteria</taxon>
        <taxon>Bacillati</taxon>
        <taxon>Bacillota</taxon>
        <taxon>Clostridia</taxon>
        <taxon>Eubacteriales</taxon>
        <taxon>Clostridiaceae</taxon>
        <taxon>Clostridium</taxon>
    </lineage>
</organism>
<dbReference type="Pfam" id="PF01061">
    <property type="entry name" value="ABC2_membrane"/>
    <property type="match status" value="1"/>
</dbReference>
<dbReference type="GO" id="GO:0140359">
    <property type="term" value="F:ABC-type transporter activity"/>
    <property type="evidence" value="ECO:0007669"/>
    <property type="project" value="InterPro"/>
</dbReference>
<evidence type="ECO:0000256" key="4">
    <source>
        <dbReference type="ARBA" id="ARBA00022475"/>
    </source>
</evidence>
<dbReference type="KEGG" id="cbei:LF65_05298"/>
<sequence>MFREGYKFIKETFIKLPIIFRLSLEDFRKRFIASSFGFLWSFVQPAVTSIVLWVVFSVGFRASGTKDVPFICWMLSGLVPWYYFSEALASASNSLLEYRFILKQMSFTPSIIPMIKILSAIFTHGIFVGIMIIVLLFNGLMPSLYWLQTVYYFICMFIFVLGLSWLTASIKLFFSDIGELINVGLQIGMWFTPILWNIDIVPESIQWVFRINPLFYIIQGYRDSLIYKIPIWERGADTIYFWVFTIITIYLGISIFSRLKRYFNDVI</sequence>
<keyword evidence="5 8" id="KW-0812">Transmembrane</keyword>
<keyword evidence="7 8" id="KW-0472">Membrane</keyword>
<evidence type="ECO:0000256" key="5">
    <source>
        <dbReference type="ARBA" id="ARBA00022692"/>
    </source>
</evidence>
<dbReference type="Proteomes" id="UP000031866">
    <property type="component" value="Chromosome"/>
</dbReference>
<dbReference type="RefSeq" id="WP_041900292.1">
    <property type="nucleotide sequence ID" value="NZ_CP010086.2"/>
</dbReference>
<keyword evidence="4 8" id="KW-1003">Cell membrane</keyword>
<dbReference type="OrthoDB" id="9794365at2"/>
<dbReference type="AlphaFoldDB" id="A0A0B5QHI2"/>
<feature type="transmembrane region" description="Helical" evidence="8">
    <location>
        <begin position="68"/>
        <end position="96"/>
    </location>
</feature>
<gene>
    <name evidence="10" type="ORF">LF65_05298</name>
</gene>
<evidence type="ECO:0000256" key="7">
    <source>
        <dbReference type="ARBA" id="ARBA00023136"/>
    </source>
</evidence>
<comment type="subcellular location">
    <subcellularLocation>
        <location evidence="1 8">Cell membrane</location>
        <topology evidence="1 8">Multi-pass membrane protein</topology>
    </subcellularLocation>
</comment>
<dbReference type="PANTHER" id="PTHR30413">
    <property type="entry name" value="INNER MEMBRANE TRANSPORT PERMEASE"/>
    <property type="match status" value="1"/>
</dbReference>
<dbReference type="STRING" id="1520.LF65_05298"/>
<evidence type="ECO:0000256" key="6">
    <source>
        <dbReference type="ARBA" id="ARBA00022989"/>
    </source>
</evidence>
<feature type="transmembrane region" description="Helical" evidence="8">
    <location>
        <begin position="180"/>
        <end position="198"/>
    </location>
</feature>
<evidence type="ECO:0000313" key="10">
    <source>
        <dbReference type="EMBL" id="AJH01820.1"/>
    </source>
</evidence>